<dbReference type="InterPro" id="IPR010080">
    <property type="entry name" value="Thioester_reductase-like_dom"/>
</dbReference>
<keyword evidence="2" id="KW-0596">Phosphopantetheine</keyword>
<dbReference type="InterPro" id="IPR000873">
    <property type="entry name" value="AMP-dep_synth/lig_dom"/>
</dbReference>
<dbReference type="GO" id="GO:0047527">
    <property type="term" value="F:2,3-dihydroxybenzoate-serine ligase activity"/>
    <property type="evidence" value="ECO:0007669"/>
    <property type="project" value="TreeGrafter"/>
</dbReference>
<dbReference type="InterPro" id="IPR042099">
    <property type="entry name" value="ANL_N_sf"/>
</dbReference>
<dbReference type="PIRSF" id="PIRSF001617">
    <property type="entry name" value="Alpha-AR"/>
    <property type="match status" value="1"/>
</dbReference>
<dbReference type="InterPro" id="IPR010071">
    <property type="entry name" value="AA_adenyl_dom"/>
</dbReference>
<dbReference type="GO" id="GO:0009366">
    <property type="term" value="C:enterobactin synthetase complex"/>
    <property type="evidence" value="ECO:0007669"/>
    <property type="project" value="TreeGrafter"/>
</dbReference>
<dbReference type="InterPro" id="IPR036291">
    <property type="entry name" value="NAD(P)-bd_dom_sf"/>
</dbReference>
<dbReference type="Pfam" id="PF00550">
    <property type="entry name" value="PP-binding"/>
    <property type="match status" value="1"/>
</dbReference>
<dbReference type="GO" id="GO:0043041">
    <property type="term" value="P:amino acid activation for nonribosomal peptide biosynthetic process"/>
    <property type="evidence" value="ECO:0007669"/>
    <property type="project" value="TreeGrafter"/>
</dbReference>
<dbReference type="NCBIfam" id="TIGR01733">
    <property type="entry name" value="AA-adenyl-dom"/>
    <property type="match status" value="1"/>
</dbReference>
<evidence type="ECO:0000256" key="2">
    <source>
        <dbReference type="ARBA" id="ARBA00022450"/>
    </source>
</evidence>
<dbReference type="EMBL" id="BOOJ01000094">
    <property type="protein sequence ID" value="GIH97684.1"/>
    <property type="molecule type" value="Genomic_DNA"/>
</dbReference>
<feature type="domain" description="Carrier" evidence="6">
    <location>
        <begin position="992"/>
        <end position="1067"/>
    </location>
</feature>
<sequence length="1500" mass="159714">MTDRPAPLPRRAPGTPIPLTPAQSRLWFLDRAGHGGPAYLCGANRLLSGRLDEEALIAAMAAVMRQHEVLRVSIADGPAGPVQIVHDLTAAECAALCEISEVEGATAQIRRERAGERAREFHARGFRLDRPPLQRVLLLRLGPHEHLLMWSLHHIVCDGPSLALLMQEVFERYAALLSGAAETRPPAAQFTDYAAWLAARRAPAHERDRAFWAGYLRGAPVLQSVPADRPRPAGLSSDGCECRVELPQGLTGRLRELARRERCTPFTIFMAAMTATLARHSGEDDIVVGSVAAERDLPDLENAVGFFVNTLPIRTRLPGDPSLLDVLGEARSSLLRALTHRSLPFEEIVEAAAAPRELNRNPLFQTMLVFEQDTGEAERSLPDLTAAPWDLPPEVARFDLNVMVTLGPRARLNLTYSTGLYEPETIERFGGHLVRMLEAMADDLGQRLWRVPLLDERERDLVGAGVLRRGPGRNGEEAEEPADRRQAPQEPEAPVHELIAARAAQRPDAPAVITPEGEISYGELEERVRHLAARLRVTAALGPGTPVGIVLPTGPEAVVAILAALRAGGAYLPLNPADPADRNAAILAEAAVPVVIADTAPPGYRGVLLSPAHPADDAPMVPAAASGARDLAYVIYTSGSTGRPKGVMVTHGTLARFTRSFRDDHGLTSGDRIWMVPPLTFDASVGDLFPALTSGAALVLHPEPARVDGAELVAFCSRHRVSVVDAPVSLWRQWAEDLSPGRVPTDWPVRLMTVGGERVPVRSAQAWAEATSGRVTLVNHYGPTEATVCATTWHVTARPSGEEHLPIGRPLPHVRAYVLDRAGGLTPAGAPGELYLGGDCLARGYLGDPQATARSFVPDPFSGRPGDRMYRTGDLARYRHDGTLQFLGRIDRQVKVRGHRVEPAEVEAAVTAHPAVRDAAVLADGDRLVAYVAPAPVPLGELRRFLRERLPAALVPGVLVPLERIPRTAHGKVDQAALPPPAEPPADGGHVPPQGPVERALSAIWARVIGIGRVGRSDNFFALGGTSLLAARVLGAVERELGARLPLGALFETADLAALAELVLAAGSAASAGPGHDPMAAVLRAETLPPQVLARTPRHARPETPPRVGAETSPQVHVSGAPHRVPGSGAPAHRPPGTILVTGATGFLGAHLVAELLCRTTATVVCLVRAATPQQALQRVRANLRTHGYGPGLALHRLVGVPGDLGSEHFGMDPAAFAELAARVEAVCHNGGLVHFAEPYARLRPVNVGGTIEVLRLAALGGASVHAVSTLGVYLTPSWSGRGVSENDPPDDPAGLPGPYEQSKWAADRLARAARRAGLGVSVHRPARVSGHSRSGRGNPGDYFIRMLLTFAQLGQVPDLPHAEDLAPVDYVAAAIAHLVADPAATGRDFHYFNSATVGYPEIAAALTARGHPVELVPWTRWRAALHDSLAAGREPALAPFITMLPEAEPQPSRPGFDCSATERTLAAAGIVCPPADGTLLGVYLDALTADGRLRRAARA</sequence>
<comment type="cofactor">
    <cofactor evidence="1">
        <name>pantetheine 4'-phosphate</name>
        <dbReference type="ChEBI" id="CHEBI:47942"/>
    </cofactor>
</comment>
<keyword evidence="8" id="KW-1185">Reference proteome</keyword>
<dbReference type="Pfam" id="PF00501">
    <property type="entry name" value="AMP-binding"/>
    <property type="match status" value="1"/>
</dbReference>
<dbReference type="InterPro" id="IPR020459">
    <property type="entry name" value="AMP-binding"/>
</dbReference>
<dbReference type="Gene3D" id="3.40.50.1820">
    <property type="entry name" value="alpha/beta hydrolase"/>
    <property type="match status" value="1"/>
</dbReference>
<organism evidence="7 8">
    <name type="scientific">Planobispora siamensis</name>
    <dbReference type="NCBI Taxonomy" id="936338"/>
    <lineage>
        <taxon>Bacteria</taxon>
        <taxon>Bacillati</taxon>
        <taxon>Actinomycetota</taxon>
        <taxon>Actinomycetes</taxon>
        <taxon>Streptosporangiales</taxon>
        <taxon>Streptosporangiaceae</taxon>
        <taxon>Planobispora</taxon>
    </lineage>
</organism>
<dbReference type="GO" id="GO:0009239">
    <property type="term" value="P:enterobactin biosynthetic process"/>
    <property type="evidence" value="ECO:0007669"/>
    <property type="project" value="TreeGrafter"/>
</dbReference>
<dbReference type="SUPFAM" id="SSF51735">
    <property type="entry name" value="NAD(P)-binding Rossmann-fold domains"/>
    <property type="match status" value="1"/>
</dbReference>
<dbReference type="Gene3D" id="3.40.50.720">
    <property type="entry name" value="NAD(P)-binding Rossmann-like Domain"/>
    <property type="match status" value="1"/>
</dbReference>
<dbReference type="SUPFAM" id="SSF52777">
    <property type="entry name" value="CoA-dependent acyltransferases"/>
    <property type="match status" value="2"/>
</dbReference>
<keyword evidence="4" id="KW-0436">Ligase</keyword>
<name>A0A8J3WNS2_9ACTN</name>
<evidence type="ECO:0000313" key="7">
    <source>
        <dbReference type="EMBL" id="GIH97684.1"/>
    </source>
</evidence>
<dbReference type="GO" id="GO:0008610">
    <property type="term" value="P:lipid biosynthetic process"/>
    <property type="evidence" value="ECO:0007669"/>
    <property type="project" value="UniProtKB-ARBA"/>
</dbReference>
<dbReference type="NCBIfam" id="TIGR01746">
    <property type="entry name" value="Thioester-redct"/>
    <property type="match status" value="1"/>
</dbReference>
<dbReference type="GO" id="GO:0005829">
    <property type="term" value="C:cytosol"/>
    <property type="evidence" value="ECO:0007669"/>
    <property type="project" value="TreeGrafter"/>
</dbReference>
<dbReference type="GO" id="GO:0031177">
    <property type="term" value="F:phosphopantetheine binding"/>
    <property type="evidence" value="ECO:0007669"/>
    <property type="project" value="InterPro"/>
</dbReference>
<feature type="region of interest" description="Disordered" evidence="5">
    <location>
        <begin position="1096"/>
        <end position="1132"/>
    </location>
</feature>
<dbReference type="PANTHER" id="PTHR45527">
    <property type="entry name" value="NONRIBOSOMAL PEPTIDE SYNTHETASE"/>
    <property type="match status" value="1"/>
</dbReference>
<dbReference type="SUPFAM" id="SSF56801">
    <property type="entry name" value="Acetyl-CoA synthetase-like"/>
    <property type="match status" value="1"/>
</dbReference>
<dbReference type="InterPro" id="IPR001242">
    <property type="entry name" value="Condensation_dom"/>
</dbReference>
<dbReference type="Gene3D" id="3.30.559.30">
    <property type="entry name" value="Nonribosomal peptide synthetase, condensation domain"/>
    <property type="match status" value="1"/>
</dbReference>
<dbReference type="CDD" id="cd05235">
    <property type="entry name" value="SDR_e1"/>
    <property type="match status" value="1"/>
</dbReference>
<dbReference type="PRINTS" id="PR00154">
    <property type="entry name" value="AMPBINDING"/>
</dbReference>
<dbReference type="InterPro" id="IPR020806">
    <property type="entry name" value="PKS_PP-bd"/>
</dbReference>
<dbReference type="Pfam" id="PF07993">
    <property type="entry name" value="NAD_binding_4"/>
    <property type="match status" value="1"/>
</dbReference>
<dbReference type="Gene3D" id="3.30.300.30">
    <property type="match status" value="1"/>
</dbReference>
<dbReference type="Gene3D" id="3.40.50.12780">
    <property type="entry name" value="N-terminal domain of ligase-like"/>
    <property type="match status" value="1"/>
</dbReference>
<dbReference type="Pfam" id="PF13193">
    <property type="entry name" value="AMP-binding_C"/>
    <property type="match status" value="1"/>
</dbReference>
<dbReference type="CDD" id="cd05930">
    <property type="entry name" value="A_NRPS"/>
    <property type="match status" value="1"/>
</dbReference>
<dbReference type="Gene3D" id="3.30.559.10">
    <property type="entry name" value="Chloramphenicol acetyltransferase-like domain"/>
    <property type="match status" value="1"/>
</dbReference>
<dbReference type="Pfam" id="PF00668">
    <property type="entry name" value="Condensation"/>
    <property type="match status" value="1"/>
</dbReference>
<reference evidence="7 8" key="1">
    <citation type="submission" date="2021-01" db="EMBL/GenBank/DDBJ databases">
        <title>Whole genome shotgun sequence of Planobispora siamensis NBRC 107568.</title>
        <authorList>
            <person name="Komaki H."/>
            <person name="Tamura T."/>
        </authorList>
    </citation>
    <scope>NUCLEOTIDE SEQUENCE [LARGE SCALE GENOMIC DNA]</scope>
    <source>
        <strain evidence="7 8">NBRC 107568</strain>
    </source>
</reference>
<protein>
    <recommendedName>
        <fullName evidence="6">Carrier domain-containing protein</fullName>
    </recommendedName>
</protein>
<dbReference type="PROSITE" id="PS00455">
    <property type="entry name" value="AMP_BINDING"/>
    <property type="match status" value="1"/>
</dbReference>
<accession>A0A8J3WNS2</accession>
<dbReference type="InterPro" id="IPR023213">
    <property type="entry name" value="CAT-like_dom_sf"/>
</dbReference>
<proteinExistence type="predicted"/>
<dbReference type="Proteomes" id="UP000619788">
    <property type="component" value="Unassembled WGS sequence"/>
</dbReference>
<feature type="region of interest" description="Disordered" evidence="5">
    <location>
        <begin position="465"/>
        <end position="493"/>
    </location>
</feature>
<evidence type="ECO:0000256" key="5">
    <source>
        <dbReference type="SAM" id="MobiDB-lite"/>
    </source>
</evidence>
<dbReference type="InterPro" id="IPR020845">
    <property type="entry name" value="AMP-binding_CS"/>
</dbReference>
<dbReference type="InterPro" id="IPR013120">
    <property type="entry name" value="FAR_NAD-bd"/>
</dbReference>
<feature type="region of interest" description="Disordered" evidence="5">
    <location>
        <begin position="1279"/>
        <end position="1300"/>
    </location>
</feature>
<dbReference type="InterPro" id="IPR009081">
    <property type="entry name" value="PP-bd_ACP"/>
</dbReference>
<dbReference type="PROSITE" id="PS50075">
    <property type="entry name" value="CARRIER"/>
    <property type="match status" value="1"/>
</dbReference>
<comment type="caution">
    <text evidence="7">The sequence shown here is derived from an EMBL/GenBank/DDBJ whole genome shotgun (WGS) entry which is preliminary data.</text>
</comment>
<dbReference type="InterPro" id="IPR045851">
    <property type="entry name" value="AMP-bd_C_sf"/>
</dbReference>
<dbReference type="InterPro" id="IPR029058">
    <property type="entry name" value="AB_hydrolase_fold"/>
</dbReference>
<evidence type="ECO:0000256" key="4">
    <source>
        <dbReference type="ARBA" id="ARBA00022598"/>
    </source>
</evidence>
<evidence type="ECO:0000313" key="8">
    <source>
        <dbReference type="Proteomes" id="UP000619788"/>
    </source>
</evidence>
<feature type="region of interest" description="Disordered" evidence="5">
    <location>
        <begin position="973"/>
        <end position="994"/>
    </location>
</feature>
<dbReference type="RefSeq" id="WP_204069674.1">
    <property type="nucleotide sequence ID" value="NZ_BOOJ01000094.1"/>
</dbReference>
<dbReference type="SUPFAM" id="SSF47336">
    <property type="entry name" value="ACP-like"/>
    <property type="match status" value="1"/>
</dbReference>
<evidence type="ECO:0000259" key="6">
    <source>
        <dbReference type="PROSITE" id="PS50075"/>
    </source>
</evidence>
<dbReference type="InterPro" id="IPR036736">
    <property type="entry name" value="ACP-like_sf"/>
</dbReference>
<evidence type="ECO:0000256" key="3">
    <source>
        <dbReference type="ARBA" id="ARBA00022553"/>
    </source>
</evidence>
<dbReference type="CDD" id="cd19531">
    <property type="entry name" value="LCL_NRPS-like"/>
    <property type="match status" value="1"/>
</dbReference>
<keyword evidence="3" id="KW-0597">Phosphoprotein</keyword>
<dbReference type="InterPro" id="IPR025110">
    <property type="entry name" value="AMP-bd_C"/>
</dbReference>
<dbReference type="PANTHER" id="PTHR45527:SF1">
    <property type="entry name" value="FATTY ACID SYNTHASE"/>
    <property type="match status" value="1"/>
</dbReference>
<gene>
    <name evidence="7" type="ORF">Psi01_83140</name>
</gene>
<evidence type="ECO:0000256" key="1">
    <source>
        <dbReference type="ARBA" id="ARBA00001957"/>
    </source>
</evidence>
<dbReference type="SMART" id="SM00823">
    <property type="entry name" value="PKS_PP"/>
    <property type="match status" value="1"/>
</dbReference>